<evidence type="ECO:0000256" key="3">
    <source>
        <dbReference type="ARBA" id="ARBA00022483"/>
    </source>
</evidence>
<organism evidence="6 7">
    <name type="scientific">Ogataea polymorpha</name>
    <dbReference type="NCBI Taxonomy" id="460523"/>
    <lineage>
        <taxon>Eukaryota</taxon>
        <taxon>Fungi</taxon>
        <taxon>Dikarya</taxon>
        <taxon>Ascomycota</taxon>
        <taxon>Saccharomycotina</taxon>
        <taxon>Pichiomycetes</taxon>
        <taxon>Pichiales</taxon>
        <taxon>Pichiaceae</taxon>
        <taxon>Ogataea</taxon>
    </lineage>
</organism>
<dbReference type="GO" id="GO:0006893">
    <property type="term" value="P:Golgi to plasma membrane transport"/>
    <property type="evidence" value="ECO:0007669"/>
    <property type="project" value="UniProtKB-UniRule"/>
</dbReference>
<dbReference type="GO" id="GO:0006887">
    <property type="term" value="P:exocytosis"/>
    <property type="evidence" value="ECO:0007669"/>
    <property type="project" value="UniProtKB-KW"/>
</dbReference>
<dbReference type="Proteomes" id="UP000788993">
    <property type="component" value="Unassembled WGS sequence"/>
</dbReference>
<dbReference type="GO" id="GO:0000145">
    <property type="term" value="C:exocyst"/>
    <property type="evidence" value="ECO:0007669"/>
    <property type="project" value="UniProtKB-UniRule"/>
</dbReference>
<name>A0A9P8THC7_9ASCO</name>
<dbReference type="Pfam" id="PF15469">
    <property type="entry name" value="Sec5"/>
    <property type="match status" value="1"/>
</dbReference>
<dbReference type="EMBL" id="JAEUBD010000014">
    <property type="protein sequence ID" value="KAH3678695.1"/>
    <property type="molecule type" value="Genomic_DNA"/>
</dbReference>
<dbReference type="InterPro" id="IPR029175">
    <property type="entry name" value="EXOC2/Sec5"/>
</dbReference>
<feature type="domain" description="Exocyst complex component EXOC2/Sec5 N-terminal" evidence="5">
    <location>
        <begin position="103"/>
        <end position="897"/>
    </location>
</feature>
<keyword evidence="2 4" id="KW-0813">Transport</keyword>
<evidence type="ECO:0000313" key="7">
    <source>
        <dbReference type="Proteomes" id="UP000788993"/>
    </source>
</evidence>
<evidence type="ECO:0000313" key="6">
    <source>
        <dbReference type="EMBL" id="KAH3678695.1"/>
    </source>
</evidence>
<comment type="subunit">
    <text evidence="4">Component of the exocyst complex.</text>
</comment>
<keyword evidence="4" id="KW-0653">Protein transport</keyword>
<dbReference type="GO" id="GO:0015031">
    <property type="term" value="P:protein transport"/>
    <property type="evidence" value="ECO:0007669"/>
    <property type="project" value="UniProtKB-KW"/>
</dbReference>
<dbReference type="PANTHER" id="PTHR13043:SF1">
    <property type="entry name" value="EXOCYST COMPLEX COMPONENT 2"/>
    <property type="match status" value="1"/>
</dbReference>
<evidence type="ECO:0000259" key="5">
    <source>
        <dbReference type="Pfam" id="PF15469"/>
    </source>
</evidence>
<proteinExistence type="inferred from homology"/>
<reference evidence="6" key="1">
    <citation type="journal article" date="2021" name="Open Biol.">
        <title>Shared evolutionary footprints suggest mitochondrial oxidative damage underlies multiple complex I losses in fungi.</title>
        <authorList>
            <person name="Schikora-Tamarit M.A."/>
            <person name="Marcet-Houben M."/>
            <person name="Nosek J."/>
            <person name="Gabaldon T."/>
        </authorList>
    </citation>
    <scope>NUCLEOTIDE SEQUENCE</scope>
    <source>
        <strain evidence="6">NCAIM Y.01608</strain>
    </source>
</reference>
<evidence type="ECO:0000256" key="2">
    <source>
        <dbReference type="ARBA" id="ARBA00022448"/>
    </source>
</evidence>
<dbReference type="Gene3D" id="1.20.58.670">
    <property type="entry name" value="Dsl1p vesicle tethering complex, Tip20p subunit, domain D"/>
    <property type="match status" value="1"/>
</dbReference>
<sequence>MPKSCHKLIDATKFISLFIFFPMNTEYMEEVDEKTLLNFYQLRTLEPSEYSTASIASNPIVLDENDNLDQITKRIPKEQLNKLLTDQPDEPAAEKRRSAFNLTDPLGFHESILDELIDKDVIDDTRDPKKLKFLVDSKSFNARLFLTTIHREKTYRELQKSVEYLERSIEAEKPRLQRLIGENFQKAIDNKKLLDEVYSEYSMSNLSANLTALSESIAKANTSSTMMLNPVFDGMERATEIESFLSLISSNSLLLDLPKKLTKLVAKGDFDSILNEYMAGKRVYLSSTKNDEKNKPVLDRIWAEVEDTISEYKKQLWEKLGNVHIENVSSLSAQSESSFLSIIKKLLELGVSENPIPYFLNLEYNYIQESIDGDLTKVQLSRFLKARENLTRAYNSENSYEISIAALKHAHYLIAEHGSDVEIVDPPLVANLWGFLGAYVSELTEEIITNRFYKFATMIDFFTSDDLERDLNIKNPHSRQHLKFEDYQIKKFEEYLQVLTEKLCRQLRFIFDATSAELSTKAAPSATNQHPSKDPTSLDSYGFIPPHSYVLTTLNNCIVLQQELEKTIDKLKNKTSLEYSRFVSTLRTINSNLVNGVLCVLIKDTKRLKHTEDWTISKTFEGCTKTADYVINFYQMFIPKLRSLIYERESELLANVEKQFIASLDIIADNQLECIIVNADGTKDKDFYYPAILSNLSLLKLRLLPRILKIFDTNFGTKYCTSSVDVYGKIEKYEKRVYEDYMNGYKKELEETIFSGVKSVDWFQFSARQILVSKFILQPINLIILVKSKLLGHKANKNYILRIELDLINYFIFKLIESLKSIQQFNSSGLLQISVDLRFLVELFQHLNQSGIKEQINLDKLISVSDRFSSKNTKYANEINDIVISNLQANRAQIDCFYRL</sequence>
<keyword evidence="3 4" id="KW-0268">Exocytosis</keyword>
<evidence type="ECO:0000256" key="4">
    <source>
        <dbReference type="RuleBase" id="RU365069"/>
    </source>
</evidence>
<accession>A0A9P8THC7</accession>
<dbReference type="AlphaFoldDB" id="A0A9P8THC7"/>
<protein>
    <recommendedName>
        <fullName evidence="4">Exocyst complex component SEC5</fullName>
    </recommendedName>
</protein>
<evidence type="ECO:0000256" key="1">
    <source>
        <dbReference type="ARBA" id="ARBA00010578"/>
    </source>
</evidence>
<comment type="similarity">
    <text evidence="1 4">Belongs to the SEC5 family.</text>
</comment>
<dbReference type="PANTHER" id="PTHR13043">
    <property type="entry name" value="EXOCYST COMPLEX COMPONENT SEC5"/>
    <property type="match status" value="1"/>
</dbReference>
<dbReference type="InterPro" id="IPR039481">
    <property type="entry name" value="EXOC2/Sec5_N_dom"/>
</dbReference>
<gene>
    <name evidence="6" type="ORF">OGATHE_000245</name>
</gene>
<dbReference type="InterPro" id="IPR042044">
    <property type="entry name" value="EXOC6PINT-1/Sec15/Tip20_C_dom2"/>
</dbReference>
<reference evidence="6" key="2">
    <citation type="submission" date="2021-01" db="EMBL/GenBank/DDBJ databases">
        <authorList>
            <person name="Schikora-Tamarit M.A."/>
        </authorList>
    </citation>
    <scope>NUCLEOTIDE SEQUENCE</scope>
    <source>
        <strain evidence="6">NCAIM Y.01608</strain>
    </source>
</reference>
<comment type="function">
    <text evidence="4">Component of the exocyst complex involved in the docking of exocytic vesicles with fusion sites on the plasma membrane.</text>
</comment>
<comment type="caution">
    <text evidence="6">The sequence shown here is derived from an EMBL/GenBank/DDBJ whole genome shotgun (WGS) entry which is preliminary data.</text>
</comment>
<keyword evidence="7" id="KW-1185">Reference proteome</keyword>